<dbReference type="Proteomes" id="UP001081283">
    <property type="component" value="Unassembled WGS sequence"/>
</dbReference>
<feature type="transmembrane region" description="Helical" evidence="1">
    <location>
        <begin position="83"/>
        <end position="104"/>
    </location>
</feature>
<gene>
    <name evidence="2" type="ORF">OEG82_15740</name>
</gene>
<keyword evidence="1" id="KW-0472">Membrane</keyword>
<evidence type="ECO:0000313" key="3">
    <source>
        <dbReference type="Proteomes" id="UP001081283"/>
    </source>
</evidence>
<keyword evidence="3" id="KW-1185">Reference proteome</keyword>
<evidence type="ECO:0000256" key="1">
    <source>
        <dbReference type="SAM" id="Phobius"/>
    </source>
</evidence>
<evidence type="ECO:0008006" key="4">
    <source>
        <dbReference type="Google" id="ProtNLM"/>
    </source>
</evidence>
<protein>
    <recommendedName>
        <fullName evidence="4">DUF2254 domain-containing protein</fullName>
    </recommendedName>
</protein>
<sequence length="674" mass="74817">MASERLSAFRSLLVGIGASLIGATAIIFSVVMLAVQLNFARIPFGLFRRLSSDVPLLASFAATFIFGVVIGLCALLPDETWIAPAVIVSSWCMLAALALFFIAYKRALDLISPAKQMQIVLHKADRSMRRWEKRADRFAPFLENRPTPGVNRDIARASFFQLHPEWESDVREASSHMLAFARRYAEQGEYDVSAIALNGLVRINGRYISTRGDTFFASNPFFTNPLTTEALISDTLEKLRRLAMSAQGRSDEEQFIQVMSTLASLCGTYTHIDYGRKFNVELRHSQLAASYLTGVVEGAPRTFGPDVLMEGVRLLGQCALVLVQARRALGVITIAKSISTVALLGLVKPGHEPITSTAVQQLANLAFSMLRSEERDINFPSKEVSSSIRTIAHAVLLTADKPLASQHSAHLKPYYALTDYGTFGDGLRKLINAVIERPAVDDDAKRILDHLSAWSDGIHEGEKQLLLAAVNKQSFLALDLINWICHITKVLVVASTAPAASDHDRTELIRNAKRLIYVLDWLPDEKEVVAFVENFQFIEQLFEVTLEMHGKGEDEIAEAARYVLFRWSLKAGKYQTGWGSLARALTALCVLAVWKEGSGWVTWLKNEFTIRLPGRSIDEEIRKRAADDLREIAKNPSNDRYGLGSVGYHMSRVDRGRFAECMNAVADLLDPEAA</sequence>
<name>A0ABT3YHT4_9HYPH</name>
<proteinExistence type="predicted"/>
<organism evidence="2 3">
    <name type="scientific">Hoeflea ulvae</name>
    <dbReference type="NCBI Taxonomy" id="2983764"/>
    <lineage>
        <taxon>Bacteria</taxon>
        <taxon>Pseudomonadati</taxon>
        <taxon>Pseudomonadota</taxon>
        <taxon>Alphaproteobacteria</taxon>
        <taxon>Hyphomicrobiales</taxon>
        <taxon>Rhizobiaceae</taxon>
        <taxon>Hoeflea</taxon>
    </lineage>
</organism>
<evidence type="ECO:0000313" key="2">
    <source>
        <dbReference type="EMBL" id="MCY0095455.1"/>
    </source>
</evidence>
<dbReference type="EMBL" id="JAOVZQ010000001">
    <property type="protein sequence ID" value="MCY0095455.1"/>
    <property type="molecule type" value="Genomic_DNA"/>
</dbReference>
<accession>A0ABT3YHT4</accession>
<keyword evidence="1" id="KW-1133">Transmembrane helix</keyword>
<keyword evidence="1" id="KW-0812">Transmembrane</keyword>
<comment type="caution">
    <text evidence="2">The sequence shown here is derived from an EMBL/GenBank/DDBJ whole genome shotgun (WGS) entry which is preliminary data.</text>
</comment>
<feature type="transmembrane region" description="Helical" evidence="1">
    <location>
        <begin position="56"/>
        <end position="77"/>
    </location>
</feature>
<dbReference type="RefSeq" id="WP_267613335.1">
    <property type="nucleotide sequence ID" value="NZ_JAOVZQ010000001.1"/>
</dbReference>
<reference evidence="2" key="1">
    <citation type="submission" date="2022-10" db="EMBL/GenBank/DDBJ databases">
        <title>Hoeflea sp. J2-29, isolated from marine algae.</title>
        <authorList>
            <person name="Kristyanto S."/>
            <person name="Kim J.M."/>
            <person name="Jeon C.O."/>
        </authorList>
    </citation>
    <scope>NUCLEOTIDE SEQUENCE</scope>
    <source>
        <strain evidence="2">J2-29</strain>
    </source>
</reference>
<feature type="transmembrane region" description="Helical" evidence="1">
    <location>
        <begin position="12"/>
        <end position="35"/>
    </location>
</feature>